<keyword evidence="2" id="KW-1185">Reference proteome</keyword>
<protein>
    <submittedName>
        <fullName evidence="1">Uncharacterized protein</fullName>
    </submittedName>
</protein>
<name>A0A2G8SNA1_9APHY</name>
<organism evidence="1 2">
    <name type="scientific">Ganoderma sinense ZZ0214-1</name>
    <dbReference type="NCBI Taxonomy" id="1077348"/>
    <lineage>
        <taxon>Eukaryota</taxon>
        <taxon>Fungi</taxon>
        <taxon>Dikarya</taxon>
        <taxon>Basidiomycota</taxon>
        <taxon>Agaricomycotina</taxon>
        <taxon>Agaricomycetes</taxon>
        <taxon>Polyporales</taxon>
        <taxon>Polyporaceae</taxon>
        <taxon>Ganoderma</taxon>
    </lineage>
</organism>
<proteinExistence type="predicted"/>
<evidence type="ECO:0000313" key="2">
    <source>
        <dbReference type="Proteomes" id="UP000230002"/>
    </source>
</evidence>
<dbReference type="AlphaFoldDB" id="A0A2G8SNA1"/>
<gene>
    <name evidence="1" type="ORF">GSI_03034</name>
</gene>
<evidence type="ECO:0000313" key="1">
    <source>
        <dbReference type="EMBL" id="PIL35244.1"/>
    </source>
</evidence>
<dbReference type="Proteomes" id="UP000230002">
    <property type="component" value="Unassembled WGS sequence"/>
</dbReference>
<reference evidence="1 2" key="1">
    <citation type="journal article" date="2015" name="Sci. Rep.">
        <title>Chromosome-level genome map provides insights into diverse defense mechanisms in the medicinal fungus Ganoderma sinense.</title>
        <authorList>
            <person name="Zhu Y."/>
            <person name="Xu J."/>
            <person name="Sun C."/>
            <person name="Zhou S."/>
            <person name="Xu H."/>
            <person name="Nelson D.R."/>
            <person name="Qian J."/>
            <person name="Song J."/>
            <person name="Luo H."/>
            <person name="Xiang L."/>
            <person name="Li Y."/>
            <person name="Xu Z."/>
            <person name="Ji A."/>
            <person name="Wang L."/>
            <person name="Lu S."/>
            <person name="Hayward A."/>
            <person name="Sun W."/>
            <person name="Li X."/>
            <person name="Schwartz D.C."/>
            <person name="Wang Y."/>
            <person name="Chen S."/>
        </authorList>
    </citation>
    <scope>NUCLEOTIDE SEQUENCE [LARGE SCALE GENOMIC DNA]</scope>
    <source>
        <strain evidence="1 2">ZZ0214-1</strain>
    </source>
</reference>
<comment type="caution">
    <text evidence="1">The sequence shown here is derived from an EMBL/GenBank/DDBJ whole genome shotgun (WGS) entry which is preliminary data.</text>
</comment>
<sequence>MAFFNQVIFSQGRNAEVIQEGPEPEMEAVELLVNLDMVCVCNMLLIVKPLMHTDNLLFELHDLMVGFLDHQVHVGDSVIGMLKSGPEVLDVLSDLLGGPAEYGAAVE</sequence>
<dbReference type="EMBL" id="AYKW01000004">
    <property type="protein sequence ID" value="PIL35244.1"/>
    <property type="molecule type" value="Genomic_DNA"/>
</dbReference>
<accession>A0A2G8SNA1</accession>